<sequence>MAQRSTASSPLHSPTAIRSADGVLADNPAIPNPCHCTISWEVASEKVVALGTTDSDLEYPYGALFGSRFEEVSEDYFSGHPRRSTEELVCQALCGCQKSLSIPAIFWSSRNLAIVLVQTAKLRAHMWCTKGAFVGHLSFMTGMNRFQYHSYDQVVRLNRCYQHWVSCRFPDMHPSATLFYPAAADEVLYLLNSHASVLPHQEAHLSDDGYASDSSSEGPGTPTRLTVVRGGSNLIVESIENAEEFIQDEEEELALDTLV</sequence>
<keyword evidence="3" id="KW-1185">Reference proteome</keyword>
<feature type="region of interest" description="Disordered" evidence="1">
    <location>
        <begin position="205"/>
        <end position="224"/>
    </location>
</feature>
<evidence type="ECO:0000313" key="2">
    <source>
        <dbReference type="EMBL" id="RSH85017.1"/>
    </source>
</evidence>
<dbReference type="AlphaFoldDB" id="A0A427Y1Q5"/>
<name>A0A427Y1Q5_9TREE</name>
<accession>A0A427Y1Q5</accession>
<organism evidence="2 3">
    <name type="scientific">Apiotrichum porosum</name>
    <dbReference type="NCBI Taxonomy" id="105984"/>
    <lineage>
        <taxon>Eukaryota</taxon>
        <taxon>Fungi</taxon>
        <taxon>Dikarya</taxon>
        <taxon>Basidiomycota</taxon>
        <taxon>Agaricomycotina</taxon>
        <taxon>Tremellomycetes</taxon>
        <taxon>Trichosporonales</taxon>
        <taxon>Trichosporonaceae</taxon>
        <taxon>Apiotrichum</taxon>
    </lineage>
</organism>
<dbReference type="RefSeq" id="XP_028478465.1">
    <property type="nucleotide sequence ID" value="XM_028622013.1"/>
</dbReference>
<protein>
    <submittedName>
        <fullName evidence="2">Uncharacterized protein</fullName>
    </submittedName>
</protein>
<proteinExistence type="predicted"/>
<dbReference type="Proteomes" id="UP000279236">
    <property type="component" value="Unassembled WGS sequence"/>
</dbReference>
<comment type="caution">
    <text evidence="2">The sequence shown here is derived from an EMBL/GenBank/DDBJ whole genome shotgun (WGS) entry which is preliminary data.</text>
</comment>
<evidence type="ECO:0000313" key="3">
    <source>
        <dbReference type="Proteomes" id="UP000279236"/>
    </source>
</evidence>
<gene>
    <name evidence="2" type="ORF">EHS24_006602</name>
</gene>
<evidence type="ECO:0000256" key="1">
    <source>
        <dbReference type="SAM" id="MobiDB-lite"/>
    </source>
</evidence>
<dbReference type="GeneID" id="39591145"/>
<reference evidence="2 3" key="1">
    <citation type="submission" date="2018-11" db="EMBL/GenBank/DDBJ databases">
        <title>Genome sequence of Apiotrichum porosum DSM 27194.</title>
        <authorList>
            <person name="Aliyu H."/>
            <person name="Gorte O."/>
            <person name="Ochsenreither K."/>
        </authorList>
    </citation>
    <scope>NUCLEOTIDE SEQUENCE [LARGE SCALE GENOMIC DNA]</scope>
    <source>
        <strain evidence="2 3">DSM 27194</strain>
    </source>
</reference>
<dbReference type="EMBL" id="RSCE01000003">
    <property type="protein sequence ID" value="RSH85017.1"/>
    <property type="molecule type" value="Genomic_DNA"/>
</dbReference>